<feature type="domain" description="HIT-type" evidence="2">
    <location>
        <begin position="36"/>
        <end position="70"/>
    </location>
</feature>
<evidence type="ECO:0000259" key="2">
    <source>
        <dbReference type="PROSITE" id="PS51083"/>
    </source>
</evidence>
<evidence type="ECO:0000313" key="4">
    <source>
        <dbReference type="Proteomes" id="UP001165122"/>
    </source>
</evidence>
<keyword evidence="1" id="KW-0862">Zinc</keyword>
<proteinExistence type="predicted"/>
<dbReference type="GO" id="GO:0008270">
    <property type="term" value="F:zinc ion binding"/>
    <property type="evidence" value="ECO:0007669"/>
    <property type="project" value="UniProtKB-UniRule"/>
</dbReference>
<dbReference type="Proteomes" id="UP001165122">
    <property type="component" value="Unassembled WGS sequence"/>
</dbReference>
<reference evidence="4" key="1">
    <citation type="journal article" date="2023" name="Commun. Biol.">
        <title>Genome analysis of Parmales, the sister group of diatoms, reveals the evolutionary specialization of diatoms from phago-mixotrophs to photoautotrophs.</title>
        <authorList>
            <person name="Ban H."/>
            <person name="Sato S."/>
            <person name="Yoshikawa S."/>
            <person name="Yamada K."/>
            <person name="Nakamura Y."/>
            <person name="Ichinomiya M."/>
            <person name="Sato N."/>
            <person name="Blanc-Mathieu R."/>
            <person name="Endo H."/>
            <person name="Kuwata A."/>
            <person name="Ogata H."/>
        </authorList>
    </citation>
    <scope>NUCLEOTIDE SEQUENCE [LARGE SCALE GENOMIC DNA]</scope>
    <source>
        <strain evidence="4">NIES 3700</strain>
    </source>
</reference>
<protein>
    <recommendedName>
        <fullName evidence="2">HIT-type domain-containing protein</fullName>
    </recommendedName>
</protein>
<keyword evidence="4" id="KW-1185">Reference proteome</keyword>
<dbReference type="AlphaFoldDB" id="A0A9W7CA74"/>
<keyword evidence="1" id="KW-0479">Metal-binding</keyword>
<dbReference type="EMBL" id="BRXW01000096">
    <property type="protein sequence ID" value="GMI06167.1"/>
    <property type="molecule type" value="Genomic_DNA"/>
</dbReference>
<sequence length="338" mass="37843">MSSLLTGNAPLRKYPLIISKSSIEPSSNSSSTSKICPTCSLCTSTTYICSYCSSVYCGSACFKSHNSGKCNESFSKRKVQEHETLRKNHVNDDSNDPKNDGISSILNREFEGRREDDLMAFNDADEIDLETLEKIAQSLESQGEEDMDVHTLLSSMPEGLRSEFLASLKITDATDDDITTSSAIITDIESVSNFISSLPPFSSLLPKTSLHLPDLSRNIYAVLTSYNLTTFNSLTLSSFESICPIFSSTSSDLNSEKTKETIRTSCFEIALSKGYKIPKFENKLVQSKIARREIIGVLSHLSLWFKKGKKFRKVTFYASWMWSDEGFRMWSDFNECES</sequence>
<dbReference type="PROSITE" id="PS51083">
    <property type="entry name" value="ZF_HIT"/>
    <property type="match status" value="1"/>
</dbReference>
<name>A0A9W7CA74_9STRA</name>
<accession>A0A9W7CA74</accession>
<dbReference type="InterPro" id="IPR007529">
    <property type="entry name" value="Znf_HIT"/>
</dbReference>
<keyword evidence="1" id="KW-0863">Zinc-finger</keyword>
<gene>
    <name evidence="3" type="ORF">TrLO_g3510</name>
</gene>
<evidence type="ECO:0000313" key="3">
    <source>
        <dbReference type="EMBL" id="GMI06167.1"/>
    </source>
</evidence>
<comment type="caution">
    <text evidence="3">The sequence shown here is derived from an EMBL/GenBank/DDBJ whole genome shotgun (WGS) entry which is preliminary data.</text>
</comment>
<evidence type="ECO:0000256" key="1">
    <source>
        <dbReference type="PROSITE-ProRule" id="PRU00453"/>
    </source>
</evidence>
<organism evidence="3 4">
    <name type="scientific">Triparma laevis f. longispina</name>
    <dbReference type="NCBI Taxonomy" id="1714387"/>
    <lineage>
        <taxon>Eukaryota</taxon>
        <taxon>Sar</taxon>
        <taxon>Stramenopiles</taxon>
        <taxon>Ochrophyta</taxon>
        <taxon>Bolidophyceae</taxon>
        <taxon>Parmales</taxon>
        <taxon>Triparmaceae</taxon>
        <taxon>Triparma</taxon>
    </lineage>
</organism>